<evidence type="ECO:0000259" key="7">
    <source>
        <dbReference type="Pfam" id="PF04542"/>
    </source>
</evidence>
<dbReference type="CDD" id="cd06171">
    <property type="entry name" value="Sigma70_r4"/>
    <property type="match status" value="1"/>
</dbReference>
<evidence type="ECO:0000256" key="5">
    <source>
        <dbReference type="ARBA" id="ARBA00023163"/>
    </source>
</evidence>
<dbReference type="SUPFAM" id="SSF88946">
    <property type="entry name" value="Sigma2 domain of RNA polymerase sigma factors"/>
    <property type="match status" value="1"/>
</dbReference>
<dbReference type="PANTHER" id="PTHR43133:SF8">
    <property type="entry name" value="RNA POLYMERASE SIGMA FACTOR HI_1459-RELATED"/>
    <property type="match status" value="1"/>
</dbReference>
<proteinExistence type="inferred from homology"/>
<dbReference type="InterPro" id="IPR000838">
    <property type="entry name" value="RNA_pol_sigma70_ECF_CS"/>
</dbReference>
<dbReference type="PROSITE" id="PS01063">
    <property type="entry name" value="SIGMA70_ECF"/>
    <property type="match status" value="1"/>
</dbReference>
<dbReference type="Gene3D" id="1.10.10.10">
    <property type="entry name" value="Winged helix-like DNA-binding domain superfamily/Winged helix DNA-binding domain"/>
    <property type="match status" value="1"/>
</dbReference>
<keyword evidence="3 6" id="KW-0731">Sigma factor</keyword>
<dbReference type="Pfam" id="PF04542">
    <property type="entry name" value="Sigma70_r2"/>
    <property type="match status" value="1"/>
</dbReference>
<evidence type="ECO:0000313" key="9">
    <source>
        <dbReference type="EMBL" id="MFD1676799.1"/>
    </source>
</evidence>
<dbReference type="Proteomes" id="UP001597079">
    <property type="component" value="Unassembled WGS sequence"/>
</dbReference>
<gene>
    <name evidence="9" type="ORF">ACFSB2_19170</name>
</gene>
<name>A0ABW4JKF3_9BACL</name>
<evidence type="ECO:0000256" key="4">
    <source>
        <dbReference type="ARBA" id="ARBA00023125"/>
    </source>
</evidence>
<comment type="similarity">
    <text evidence="1 6">Belongs to the sigma-70 factor family. ECF subfamily.</text>
</comment>
<sequence length="170" mass="19602">MQIEDLFHQYADEVFTFLVYLLKDRSLAEDVTQETFIKAMRSLEHGNHIQCPKPWLLQIARRSAIDVLRQHKRHVTSVIEDVQVIPDSYAGTETVAASNVTVSQLLTVFEEMKPEYRQVVLCRSVMDMTSEDTAQILGWTSNRVGVTLHRALKAARQELKRRGWFSEIAK</sequence>
<feature type="domain" description="RNA polymerase sigma factor 70 region 4 type 2" evidence="8">
    <location>
        <begin position="104"/>
        <end position="154"/>
    </location>
</feature>
<evidence type="ECO:0000313" key="10">
    <source>
        <dbReference type="Proteomes" id="UP001597079"/>
    </source>
</evidence>
<keyword evidence="10" id="KW-1185">Reference proteome</keyword>
<dbReference type="Gene3D" id="1.10.1740.10">
    <property type="match status" value="1"/>
</dbReference>
<dbReference type="InterPro" id="IPR007627">
    <property type="entry name" value="RNA_pol_sigma70_r2"/>
</dbReference>
<comment type="caution">
    <text evidence="9">The sequence shown here is derived from an EMBL/GenBank/DDBJ whole genome shotgun (WGS) entry which is preliminary data.</text>
</comment>
<keyword evidence="2 6" id="KW-0805">Transcription regulation</keyword>
<evidence type="ECO:0000259" key="8">
    <source>
        <dbReference type="Pfam" id="PF08281"/>
    </source>
</evidence>
<dbReference type="InterPro" id="IPR036388">
    <property type="entry name" value="WH-like_DNA-bd_sf"/>
</dbReference>
<organism evidence="9 10">
    <name type="scientific">Alicyclobacillus fodiniaquatilis</name>
    <dbReference type="NCBI Taxonomy" id="1661150"/>
    <lineage>
        <taxon>Bacteria</taxon>
        <taxon>Bacillati</taxon>
        <taxon>Bacillota</taxon>
        <taxon>Bacilli</taxon>
        <taxon>Bacillales</taxon>
        <taxon>Alicyclobacillaceae</taxon>
        <taxon>Alicyclobacillus</taxon>
    </lineage>
</organism>
<dbReference type="EMBL" id="JBHUCX010000075">
    <property type="protein sequence ID" value="MFD1676799.1"/>
    <property type="molecule type" value="Genomic_DNA"/>
</dbReference>
<feature type="domain" description="RNA polymerase sigma-70 region 2" evidence="7">
    <location>
        <begin position="6"/>
        <end position="73"/>
    </location>
</feature>
<dbReference type="SUPFAM" id="SSF88659">
    <property type="entry name" value="Sigma3 and sigma4 domains of RNA polymerase sigma factors"/>
    <property type="match status" value="1"/>
</dbReference>
<dbReference type="InterPro" id="IPR039425">
    <property type="entry name" value="RNA_pol_sigma-70-like"/>
</dbReference>
<reference evidence="10" key="1">
    <citation type="journal article" date="2019" name="Int. J. Syst. Evol. Microbiol.">
        <title>The Global Catalogue of Microorganisms (GCM) 10K type strain sequencing project: providing services to taxonomists for standard genome sequencing and annotation.</title>
        <authorList>
            <consortium name="The Broad Institute Genomics Platform"/>
            <consortium name="The Broad Institute Genome Sequencing Center for Infectious Disease"/>
            <person name="Wu L."/>
            <person name="Ma J."/>
        </authorList>
    </citation>
    <scope>NUCLEOTIDE SEQUENCE [LARGE SCALE GENOMIC DNA]</scope>
    <source>
        <strain evidence="10">CGMCC 1.12286</strain>
    </source>
</reference>
<dbReference type="InterPro" id="IPR013325">
    <property type="entry name" value="RNA_pol_sigma_r2"/>
</dbReference>
<keyword evidence="4 6" id="KW-0238">DNA-binding</keyword>
<evidence type="ECO:0000256" key="3">
    <source>
        <dbReference type="ARBA" id="ARBA00023082"/>
    </source>
</evidence>
<dbReference type="InterPro" id="IPR014284">
    <property type="entry name" value="RNA_pol_sigma-70_dom"/>
</dbReference>
<evidence type="ECO:0000256" key="2">
    <source>
        <dbReference type="ARBA" id="ARBA00023015"/>
    </source>
</evidence>
<dbReference type="InterPro" id="IPR013249">
    <property type="entry name" value="RNA_pol_sigma70_r4_t2"/>
</dbReference>
<accession>A0ABW4JKF3</accession>
<protein>
    <recommendedName>
        <fullName evidence="6">RNA polymerase sigma factor</fullName>
    </recommendedName>
</protein>
<dbReference type="NCBIfam" id="TIGR02937">
    <property type="entry name" value="sigma70-ECF"/>
    <property type="match status" value="1"/>
</dbReference>
<dbReference type="Pfam" id="PF08281">
    <property type="entry name" value="Sigma70_r4_2"/>
    <property type="match status" value="1"/>
</dbReference>
<dbReference type="InterPro" id="IPR013324">
    <property type="entry name" value="RNA_pol_sigma_r3/r4-like"/>
</dbReference>
<evidence type="ECO:0000256" key="1">
    <source>
        <dbReference type="ARBA" id="ARBA00010641"/>
    </source>
</evidence>
<dbReference type="PANTHER" id="PTHR43133">
    <property type="entry name" value="RNA POLYMERASE ECF-TYPE SIGMA FACTO"/>
    <property type="match status" value="1"/>
</dbReference>
<evidence type="ECO:0000256" key="6">
    <source>
        <dbReference type="RuleBase" id="RU000716"/>
    </source>
</evidence>
<keyword evidence="5 6" id="KW-0804">Transcription</keyword>
<dbReference type="RefSeq" id="WP_377944705.1">
    <property type="nucleotide sequence ID" value="NZ_JBHUCX010000075.1"/>
</dbReference>